<dbReference type="PANTHER" id="PTHR32089:SF112">
    <property type="entry name" value="LYSOZYME-LIKE PROTEIN-RELATED"/>
    <property type="match status" value="1"/>
</dbReference>
<keyword evidence="2" id="KW-0997">Cell inner membrane</keyword>
<dbReference type="PROSITE" id="PS50111">
    <property type="entry name" value="CHEMOTAXIS_TRANSDUC_2"/>
    <property type="match status" value="1"/>
</dbReference>
<evidence type="ECO:0000256" key="2">
    <source>
        <dbReference type="ARBA" id="ARBA00022519"/>
    </source>
</evidence>
<dbReference type="CDD" id="cd06225">
    <property type="entry name" value="HAMP"/>
    <property type="match status" value="1"/>
</dbReference>
<feature type="domain" description="HAMP" evidence="10">
    <location>
        <begin position="212"/>
        <end position="264"/>
    </location>
</feature>
<gene>
    <name evidence="11" type="ORF">CLPA_c06330</name>
    <name evidence="12" type="ORF">CP6013_02516</name>
</gene>
<evidence type="ECO:0000313" key="12">
    <source>
        <dbReference type="EMBL" id="KRU13268.1"/>
    </source>
</evidence>
<accession>A0A0H3J494</accession>
<organism evidence="11 14">
    <name type="scientific">Clostridium pasteurianum DSM 525 = ATCC 6013</name>
    <dbReference type="NCBI Taxonomy" id="1262449"/>
    <lineage>
        <taxon>Bacteria</taxon>
        <taxon>Bacillati</taxon>
        <taxon>Bacillota</taxon>
        <taxon>Clostridia</taxon>
        <taxon>Eubacteriales</taxon>
        <taxon>Clostridiaceae</taxon>
        <taxon>Clostridium</taxon>
    </lineage>
</organism>
<evidence type="ECO:0000313" key="13">
    <source>
        <dbReference type="Proteomes" id="UP000028042"/>
    </source>
</evidence>
<dbReference type="Gene3D" id="1.10.287.950">
    <property type="entry name" value="Methyl-accepting chemotaxis protein"/>
    <property type="match status" value="1"/>
</dbReference>
<dbReference type="eggNOG" id="COG0840">
    <property type="taxonomic scope" value="Bacteria"/>
</dbReference>
<evidence type="ECO:0000313" key="11">
    <source>
        <dbReference type="EMBL" id="AJA50721.1"/>
    </source>
</evidence>
<dbReference type="GO" id="GO:0007165">
    <property type="term" value="P:signal transduction"/>
    <property type="evidence" value="ECO:0007669"/>
    <property type="project" value="UniProtKB-KW"/>
</dbReference>
<feature type="compositionally biased region" description="Basic and acidic residues" evidence="6">
    <location>
        <begin position="325"/>
        <end position="336"/>
    </location>
</feature>
<dbReference type="PANTHER" id="PTHR32089">
    <property type="entry name" value="METHYL-ACCEPTING CHEMOTAXIS PROTEIN MCPB"/>
    <property type="match status" value="1"/>
</dbReference>
<comment type="subcellular location">
    <subcellularLocation>
        <location evidence="1">Cell inner membrane</location>
        <topology evidence="1">Multi-pass membrane protein</topology>
    </subcellularLocation>
</comment>
<dbReference type="AlphaFoldDB" id="A0A0H3J494"/>
<dbReference type="PATRIC" id="fig|1262449.3.peg.534"/>
<evidence type="ECO:0000313" key="14">
    <source>
        <dbReference type="Proteomes" id="UP000030905"/>
    </source>
</evidence>
<dbReference type="InterPro" id="IPR004089">
    <property type="entry name" value="MCPsignal_dom"/>
</dbReference>
<dbReference type="PROSITE" id="PS50885">
    <property type="entry name" value="HAMP"/>
    <property type="match status" value="1"/>
</dbReference>
<sequence>MNWLKNLKLGKRLVMAFLVMTIYIVIVGAVGAVNMYRLNEGAKELYTVNLQNINNLNKFDANTMKFRLEIINLVESRNKDGIENTKSTGAALVSENNKILSDYKSSTLTQEEKALLDELDSKMSNWRAMCNNTINLMSDGRYDEAMNLSKESAEYRSEITKTVDELIVLTDKQAKAQYDNNISIFNVSIYIIAIVTLAGIAVAIIMGNRISSFLVGKINKILSFTDSMSRGDLSKSLEDLGSDEIGSIGRRLNKANDNIRTLVKEINDSVENMTASSEELSATTEEISTMMNVVNEAANRIAEGSENLSSVTEEISASSGEMDNNTERLTTKADETNKSSLEIKERALGIKEKASLSIEEGKSVYSEKEQSIVEAIKAGEVVSEVKVMAESIGNIAKQTNLLALNAAIEAARAGEAGKGFEVVAEQVKKLAEQSSNSVVSINNMVMSVENAFKSLSESSRGILDYISRSVQPTYQLLMDTGMQYEKDAEFINTLAKEVDYSSDEMKQMVSEVSGAIESAASTAQDSAEECQEIQSSVEEVTKAVNDITTSSQDLARLSQDITGMVKKFKL</sequence>
<dbReference type="EMBL" id="CP009268">
    <property type="protein sequence ID" value="AJA50721.1"/>
    <property type="molecule type" value="Genomic_DNA"/>
</dbReference>
<keyword evidence="3 5" id="KW-0807">Transducer</keyword>
<feature type="transmembrane region" description="Helical" evidence="7">
    <location>
        <begin position="182"/>
        <end position="206"/>
    </location>
</feature>
<dbReference type="Proteomes" id="UP000030905">
    <property type="component" value="Chromosome"/>
</dbReference>
<feature type="transmembrane region" description="Helical" evidence="7">
    <location>
        <begin position="12"/>
        <end position="33"/>
    </location>
</feature>
<name>A0A0H3J494_CLOPA</name>
<dbReference type="Pfam" id="PF00015">
    <property type="entry name" value="MCPsignal"/>
    <property type="match status" value="1"/>
</dbReference>
<dbReference type="Proteomes" id="UP000028042">
    <property type="component" value="Unassembled WGS sequence"/>
</dbReference>
<dbReference type="SMART" id="SM00304">
    <property type="entry name" value="HAMP"/>
    <property type="match status" value="1"/>
</dbReference>
<dbReference type="RefSeq" id="WP_004455380.1">
    <property type="nucleotide sequence ID" value="NZ_ANZB01000001.1"/>
</dbReference>
<keyword evidence="2" id="KW-1003">Cell membrane</keyword>
<evidence type="ECO:0000259" key="9">
    <source>
        <dbReference type="PROSITE" id="PS50192"/>
    </source>
</evidence>
<dbReference type="InterPro" id="IPR003660">
    <property type="entry name" value="HAMP_dom"/>
</dbReference>
<dbReference type="KEGG" id="cpat:CLPA_c06330"/>
<reference evidence="11 14" key="1">
    <citation type="journal article" date="2015" name="Genome Announc.">
        <title>Complete Genome Sequence of the Nitrogen-Fixing and Solvent-Producing Clostridium pasteurianum DSM 525.</title>
        <authorList>
            <person name="Poehlein A."/>
            <person name="Grosse-Honebrink A."/>
            <person name="Zhang Y."/>
            <person name="Minton N.P."/>
            <person name="Daniel R."/>
        </authorList>
    </citation>
    <scope>NUCLEOTIDE SEQUENCE [LARGE SCALE GENOMIC DNA]</scope>
    <source>
        <strain evidence="11">DSM 525</strain>
        <strain evidence="14">DSM 525 / ATCC 6013</strain>
    </source>
</reference>
<keyword evidence="7" id="KW-1133">Transmembrane helix</keyword>
<reference evidence="12" key="2">
    <citation type="submission" date="2015-10" db="EMBL/GenBank/DDBJ databases">
        <title>Improved Draft Genome Sequence of Clostridium pasteurianum Strain ATCC 6013 (DSM 525) Using a Hybrid Next-Generation Sequencing Approach.</title>
        <authorList>
            <person name="Pyne M.E."/>
            <person name="Utturkar S.M."/>
            <person name="Brown S.D."/>
            <person name="Moo-Young M."/>
            <person name="Chung D.A."/>
            <person name="Chou P.C."/>
        </authorList>
    </citation>
    <scope>NUCLEOTIDE SEQUENCE</scope>
    <source>
        <strain evidence="12">ATCC 6013</strain>
    </source>
</reference>
<evidence type="ECO:0000256" key="7">
    <source>
        <dbReference type="SAM" id="Phobius"/>
    </source>
</evidence>
<reference evidence="12 13" key="3">
    <citation type="journal article" name="Genome Announc.">
        <title>Improved Draft Genome Sequence of Clostridium pasteurianum Strain ATCC 6013 (DSM 525) Using a Hybrid Next-Generation Sequencing Approach.</title>
        <authorList>
            <person name="Pyne M.E."/>
            <person name="Utturkar S."/>
            <person name="Brown S.D."/>
            <person name="Moo-Young M."/>
            <person name="Chung D.A."/>
            <person name="Chou C.P."/>
        </authorList>
    </citation>
    <scope>NUCLEOTIDE SEQUENCE [LARGE SCALE GENOMIC DNA]</scope>
    <source>
        <strain evidence="12 13">ATCC 6013</strain>
    </source>
</reference>
<proteinExistence type="inferred from homology"/>
<dbReference type="PROSITE" id="PS50192">
    <property type="entry name" value="T_SNARE"/>
    <property type="match status" value="1"/>
</dbReference>
<keyword evidence="7" id="KW-0812">Transmembrane</keyword>
<dbReference type="Pfam" id="PF12729">
    <property type="entry name" value="4HB_MCP_1"/>
    <property type="match status" value="1"/>
</dbReference>
<dbReference type="GO" id="GO:0005886">
    <property type="term" value="C:plasma membrane"/>
    <property type="evidence" value="ECO:0007669"/>
    <property type="project" value="UniProtKB-SubCell"/>
</dbReference>
<dbReference type="GeneID" id="93072855"/>
<evidence type="ECO:0000256" key="4">
    <source>
        <dbReference type="ARBA" id="ARBA00029447"/>
    </source>
</evidence>
<keyword evidence="7" id="KW-0472">Membrane</keyword>
<dbReference type="EMBL" id="JPGY02000001">
    <property type="protein sequence ID" value="KRU13268.1"/>
    <property type="molecule type" value="Genomic_DNA"/>
</dbReference>
<protein>
    <submittedName>
        <fullName evidence="11">Methyl-accepting chemotaxis protein</fullName>
    </submittedName>
    <submittedName>
        <fullName evidence="12">Methyl-accepting chemotaxis sensory transducer</fullName>
    </submittedName>
</protein>
<evidence type="ECO:0000256" key="1">
    <source>
        <dbReference type="ARBA" id="ARBA00004429"/>
    </source>
</evidence>
<keyword evidence="14" id="KW-1185">Reference proteome</keyword>
<dbReference type="SUPFAM" id="SSF58104">
    <property type="entry name" value="Methyl-accepting chemotaxis protein (MCP) signaling domain"/>
    <property type="match status" value="1"/>
</dbReference>
<evidence type="ECO:0000259" key="8">
    <source>
        <dbReference type="PROSITE" id="PS50111"/>
    </source>
</evidence>
<feature type="compositionally biased region" description="Polar residues" evidence="6">
    <location>
        <begin position="306"/>
        <end position="323"/>
    </location>
</feature>
<dbReference type="KEGG" id="cpae:CPAST_c06330"/>
<evidence type="ECO:0000256" key="3">
    <source>
        <dbReference type="ARBA" id="ARBA00023224"/>
    </source>
</evidence>
<dbReference type="Gene3D" id="1.10.8.500">
    <property type="entry name" value="HAMP domain in histidine kinase"/>
    <property type="match status" value="1"/>
</dbReference>
<feature type="domain" description="T-SNARE coiled-coil homology" evidence="9">
    <location>
        <begin position="453"/>
        <end position="515"/>
    </location>
</feature>
<dbReference type="InterPro" id="IPR024478">
    <property type="entry name" value="HlyB_4HB_MCP"/>
</dbReference>
<dbReference type="InterPro" id="IPR000727">
    <property type="entry name" value="T_SNARE_dom"/>
</dbReference>
<evidence type="ECO:0000256" key="6">
    <source>
        <dbReference type="SAM" id="MobiDB-lite"/>
    </source>
</evidence>
<evidence type="ECO:0000259" key="10">
    <source>
        <dbReference type="PROSITE" id="PS50885"/>
    </source>
</evidence>
<dbReference type="Pfam" id="PF00672">
    <property type="entry name" value="HAMP"/>
    <property type="match status" value="1"/>
</dbReference>
<dbReference type="SMART" id="SM00283">
    <property type="entry name" value="MA"/>
    <property type="match status" value="1"/>
</dbReference>
<evidence type="ECO:0000256" key="5">
    <source>
        <dbReference type="PROSITE-ProRule" id="PRU00284"/>
    </source>
</evidence>
<feature type="region of interest" description="Disordered" evidence="6">
    <location>
        <begin position="305"/>
        <end position="336"/>
    </location>
</feature>
<comment type="similarity">
    <text evidence="4">Belongs to the methyl-accepting chemotaxis (MCP) protein family.</text>
</comment>
<feature type="domain" description="Methyl-accepting transducer" evidence="8">
    <location>
        <begin position="283"/>
        <end position="541"/>
    </location>
</feature>